<dbReference type="KEGG" id="mbrn:90967671"/>
<evidence type="ECO:0000313" key="1">
    <source>
        <dbReference type="EMBL" id="QLI67410.1"/>
    </source>
</evidence>
<dbReference type="EMBL" id="CP058933">
    <property type="protein sequence ID" value="QLI67410.1"/>
    <property type="molecule type" value="Genomic_DNA"/>
</dbReference>
<name>A0A7D5UUU8_9HYPO</name>
<dbReference type="GeneID" id="90967671"/>
<dbReference type="Proteomes" id="UP000510686">
    <property type="component" value="Chromosome 2"/>
</dbReference>
<reference evidence="1 2" key="1">
    <citation type="submission" date="2020-07" db="EMBL/GenBank/DDBJ databases">
        <title>Telomere length de novo assembly of all 7 chromosomes of the fungus, Metarhizium brunneum, using a novel assembly pipeline.</title>
        <authorList>
            <person name="Saud z."/>
            <person name="Kortsinoglou A."/>
            <person name="Kouvelis V.N."/>
            <person name="Butt T.M."/>
        </authorList>
    </citation>
    <scope>NUCLEOTIDE SEQUENCE [LARGE SCALE GENOMIC DNA]</scope>
    <source>
        <strain evidence="1 2">4556</strain>
    </source>
</reference>
<protein>
    <submittedName>
        <fullName evidence="1">Uncharacterized protein</fullName>
    </submittedName>
</protein>
<proteinExistence type="predicted"/>
<gene>
    <name evidence="1" type="ORF">G6M90_00g041640</name>
</gene>
<evidence type="ECO:0000313" key="2">
    <source>
        <dbReference type="Proteomes" id="UP000510686"/>
    </source>
</evidence>
<organism evidence="1 2">
    <name type="scientific">Metarhizium brunneum</name>
    <dbReference type="NCBI Taxonomy" id="500148"/>
    <lineage>
        <taxon>Eukaryota</taxon>
        <taxon>Fungi</taxon>
        <taxon>Dikarya</taxon>
        <taxon>Ascomycota</taxon>
        <taxon>Pezizomycotina</taxon>
        <taxon>Sordariomycetes</taxon>
        <taxon>Hypocreomycetidae</taxon>
        <taxon>Hypocreales</taxon>
        <taxon>Clavicipitaceae</taxon>
        <taxon>Metarhizium</taxon>
    </lineage>
</organism>
<dbReference type="RefSeq" id="XP_065986372.1">
    <property type="nucleotide sequence ID" value="XM_066130286.1"/>
</dbReference>
<accession>A0A7D5UUU8</accession>
<dbReference type="AlphaFoldDB" id="A0A7D5UUU8"/>
<keyword evidence="2" id="KW-1185">Reference proteome</keyword>
<sequence length="154" mass="16348">MASAIPPSPVKPFAAVEVDANADQQTAPPRMMPMATPIRKPRTIFSPFDPLVTSCKILSPTLKSPNPFGVDPQDVIVGSVYVVEGHVVGTPPDEVGVGVGVVDGVVATDAVPLVKFVLVMVADSSDLCSTPRPSLFFFLFFYFSCLLGPALRFL</sequence>